<feature type="transmembrane region" description="Helical" evidence="1">
    <location>
        <begin position="225"/>
        <end position="245"/>
    </location>
</feature>
<keyword evidence="1" id="KW-0472">Membrane</keyword>
<dbReference type="RefSeq" id="WP_314516798.1">
    <property type="nucleotide sequence ID" value="NZ_JASJOU010000014.1"/>
</dbReference>
<feature type="transmembrane region" description="Helical" evidence="1">
    <location>
        <begin position="131"/>
        <end position="150"/>
    </location>
</feature>
<dbReference type="Pfam" id="PF12412">
    <property type="entry name" value="DUF3667"/>
    <property type="match status" value="1"/>
</dbReference>
<dbReference type="EMBL" id="JASJOU010000014">
    <property type="protein sequence ID" value="MDJ1505041.1"/>
    <property type="molecule type" value="Genomic_DNA"/>
</dbReference>
<keyword evidence="1" id="KW-0812">Transmembrane</keyword>
<evidence type="ECO:0000313" key="3">
    <source>
        <dbReference type="Proteomes" id="UP001232063"/>
    </source>
</evidence>
<dbReference type="AlphaFoldDB" id="A0AAE3R7G0"/>
<keyword evidence="1" id="KW-1133">Transmembrane helix</keyword>
<protein>
    <submittedName>
        <fullName evidence="2">DUF3667 domain-containing protein</fullName>
    </submittedName>
</protein>
<feature type="transmembrane region" description="Helical" evidence="1">
    <location>
        <begin position="162"/>
        <end position="181"/>
    </location>
</feature>
<dbReference type="Proteomes" id="UP001232063">
    <property type="component" value="Unassembled WGS sequence"/>
</dbReference>
<proteinExistence type="predicted"/>
<keyword evidence="3" id="KW-1185">Reference proteome</keyword>
<gene>
    <name evidence="2" type="ORF">QNI22_30540</name>
</gene>
<organism evidence="2 3">
    <name type="scientific">Xanthocytophaga agilis</name>
    <dbReference type="NCBI Taxonomy" id="3048010"/>
    <lineage>
        <taxon>Bacteria</taxon>
        <taxon>Pseudomonadati</taxon>
        <taxon>Bacteroidota</taxon>
        <taxon>Cytophagia</taxon>
        <taxon>Cytophagales</taxon>
        <taxon>Rhodocytophagaceae</taxon>
        <taxon>Xanthocytophaga</taxon>
    </lineage>
</organism>
<accession>A0AAE3R7G0</accession>
<name>A0AAE3R7G0_9BACT</name>
<evidence type="ECO:0000256" key="1">
    <source>
        <dbReference type="SAM" id="Phobius"/>
    </source>
</evidence>
<feature type="transmembrane region" description="Helical" evidence="1">
    <location>
        <begin position="78"/>
        <end position="95"/>
    </location>
</feature>
<reference evidence="2" key="1">
    <citation type="submission" date="2023-05" db="EMBL/GenBank/DDBJ databases">
        <authorList>
            <person name="Zhang X."/>
        </authorList>
    </citation>
    <scope>NUCLEOTIDE SEQUENCE</scope>
    <source>
        <strain evidence="2">BD1B2-1</strain>
    </source>
</reference>
<sequence length="247" mass="28689">MPVCKNCTHTFNGLFCDQCGQQENNGRFTGKELAGDFIAQVFTFELPLLHTIQQLLTRPGRFCAEYIRGKRKPYTSPIQYFLIMAGLHLLVRVLTKFDPIANQYKAMGTKPPTDKAIQRGESVGHFISENLNNFFFILVFIFAFFSWLFFRKSKFTYTENVVFAFYIAGTYTIFPTIAIFLSYIHPSLYYCLYLFTIVYLSWSLVDFHQPVNRLLGTLKGVITSVLSYIVYILFASTVGMMYFHWIR</sequence>
<comment type="caution">
    <text evidence="2">The sequence shown here is derived from an EMBL/GenBank/DDBJ whole genome shotgun (WGS) entry which is preliminary data.</text>
</comment>
<evidence type="ECO:0000313" key="2">
    <source>
        <dbReference type="EMBL" id="MDJ1505041.1"/>
    </source>
</evidence>
<dbReference type="InterPro" id="IPR022134">
    <property type="entry name" value="DUF3667"/>
</dbReference>
<feature type="transmembrane region" description="Helical" evidence="1">
    <location>
        <begin position="187"/>
        <end position="205"/>
    </location>
</feature>